<dbReference type="EMBL" id="VTOU01000002">
    <property type="protein sequence ID" value="TZG27846.1"/>
    <property type="molecule type" value="Genomic_DNA"/>
</dbReference>
<name>A0A5D9C8Y9_9SPHN</name>
<sequence length="338" mass="35786">MTVRQLAPIRFLWIIVGGWCAMRAVFGLLSGLPVTAKVETPARSARVVRQVLAAVAPVAIAPIMLSDSTPPSGRTVQPGERRRPRAVTATLPSDFAQFARIEADAAEAPPVPTLPLPPLPATASTGRRWHGSAWLFARRGGDVDLARFGQLGGSQAGARIAWRVDGSGRIPISIAARAYTPLRTRNGAEGAVGVEIEPLRHAALRLSVERRFRITRGGRNAWAAYAAGGLYREFGADIVADAYAQAGMVGAQRRDLFADGAVRAGRHVRIDHKRAIIVGAGAWGAAQPGVSRLDVGPRIALALPVDRATVTLASEYRIRVAGDARPGSGLALTLSTDF</sequence>
<dbReference type="RefSeq" id="WP_149522058.1">
    <property type="nucleotide sequence ID" value="NZ_VTOU01000002.1"/>
</dbReference>
<feature type="transmembrane region" description="Helical" evidence="1">
    <location>
        <begin position="12"/>
        <end position="35"/>
    </location>
</feature>
<dbReference type="AlphaFoldDB" id="A0A5D9C8Y9"/>
<gene>
    <name evidence="2" type="ORF">FYJ91_09830</name>
</gene>
<organism evidence="2 3">
    <name type="scientific">Sphingomonas montanisoli</name>
    <dbReference type="NCBI Taxonomy" id="2606412"/>
    <lineage>
        <taxon>Bacteria</taxon>
        <taxon>Pseudomonadati</taxon>
        <taxon>Pseudomonadota</taxon>
        <taxon>Alphaproteobacteria</taxon>
        <taxon>Sphingomonadales</taxon>
        <taxon>Sphingomonadaceae</taxon>
        <taxon>Sphingomonas</taxon>
    </lineage>
</organism>
<evidence type="ECO:0000313" key="3">
    <source>
        <dbReference type="Proteomes" id="UP000322077"/>
    </source>
</evidence>
<protein>
    <submittedName>
        <fullName evidence="2">Uncharacterized protein</fullName>
    </submittedName>
</protein>
<accession>A0A5D9C8Y9</accession>
<keyword evidence="1" id="KW-0812">Transmembrane</keyword>
<proteinExistence type="predicted"/>
<keyword evidence="1" id="KW-0472">Membrane</keyword>
<comment type="caution">
    <text evidence="2">The sequence shown here is derived from an EMBL/GenBank/DDBJ whole genome shotgun (WGS) entry which is preliminary data.</text>
</comment>
<dbReference type="Proteomes" id="UP000322077">
    <property type="component" value="Unassembled WGS sequence"/>
</dbReference>
<keyword evidence="1" id="KW-1133">Transmembrane helix</keyword>
<keyword evidence="3" id="KW-1185">Reference proteome</keyword>
<evidence type="ECO:0000313" key="2">
    <source>
        <dbReference type="EMBL" id="TZG27846.1"/>
    </source>
</evidence>
<evidence type="ECO:0000256" key="1">
    <source>
        <dbReference type="SAM" id="Phobius"/>
    </source>
</evidence>
<reference evidence="2 3" key="1">
    <citation type="submission" date="2019-08" db="EMBL/GenBank/DDBJ databases">
        <authorList>
            <person name="Wang G."/>
            <person name="Xu Z."/>
        </authorList>
    </citation>
    <scope>NUCLEOTIDE SEQUENCE [LARGE SCALE GENOMIC DNA]</scope>
    <source>
        <strain evidence="2 3">ZX</strain>
    </source>
</reference>